<evidence type="ECO:0000313" key="2">
    <source>
        <dbReference type="Proteomes" id="UP000249661"/>
    </source>
</evidence>
<accession>A0ACD1HIL6</accession>
<protein>
    <submittedName>
        <fullName evidence="1">Uncharacterized protein</fullName>
    </submittedName>
</protein>
<organism evidence="1 2">
    <name type="scientific">Aspergillus aculeatinus CBS 121060</name>
    <dbReference type="NCBI Taxonomy" id="1448322"/>
    <lineage>
        <taxon>Eukaryota</taxon>
        <taxon>Fungi</taxon>
        <taxon>Dikarya</taxon>
        <taxon>Ascomycota</taxon>
        <taxon>Pezizomycotina</taxon>
        <taxon>Eurotiomycetes</taxon>
        <taxon>Eurotiomycetidae</taxon>
        <taxon>Eurotiales</taxon>
        <taxon>Aspergillaceae</taxon>
        <taxon>Aspergillus</taxon>
        <taxon>Aspergillus subgen. Circumdati</taxon>
    </lineage>
</organism>
<name>A0ACD1HIL6_9EURO</name>
<proteinExistence type="predicted"/>
<reference evidence="1" key="1">
    <citation type="submission" date="2018-02" db="EMBL/GenBank/DDBJ databases">
        <title>The genomes of Aspergillus section Nigri reveals drivers in fungal speciation.</title>
        <authorList>
            <consortium name="DOE Joint Genome Institute"/>
            <person name="Vesth T.C."/>
            <person name="Nybo J."/>
            <person name="Theobald S."/>
            <person name="Brandl J."/>
            <person name="Frisvad J.C."/>
            <person name="Nielsen K.F."/>
            <person name="Lyhne E.K."/>
            <person name="Kogle M.E."/>
            <person name="Kuo A."/>
            <person name="Riley R."/>
            <person name="Clum A."/>
            <person name="Nolan M."/>
            <person name="Lipzen A."/>
            <person name="Salamov A."/>
            <person name="Henrissat B."/>
            <person name="Wiebenga A."/>
            <person name="De vries R.P."/>
            <person name="Grigoriev I.V."/>
            <person name="Mortensen U.H."/>
            <person name="Andersen M.R."/>
            <person name="Baker S.E."/>
        </authorList>
    </citation>
    <scope>NUCLEOTIDE SEQUENCE</scope>
    <source>
        <strain evidence="1">CBS 121060</strain>
    </source>
</reference>
<gene>
    <name evidence="1" type="ORF">BO66DRAFT_315857</name>
</gene>
<keyword evidence="2" id="KW-1185">Reference proteome</keyword>
<dbReference type="Proteomes" id="UP000249661">
    <property type="component" value="Unassembled WGS sequence"/>
</dbReference>
<dbReference type="EMBL" id="KZ824940">
    <property type="protein sequence ID" value="RAH73279.1"/>
    <property type="molecule type" value="Genomic_DNA"/>
</dbReference>
<sequence>MALLPRAKYLEGLVLNILATCIGISISLLAMWSGIKARQHTTPPGLTASYNSSQAAVCAIWFFCSMWAAGTVRAKVPMLQNCVYMYSVLTMITMTYAPRFHTMDQVISLIVELLQIFFIAFGIATAVSLFIFPMTTRMILFRKQTTYFSALREFLSKQEDYYRALGKSESYANFQTSGEEDPGPTQPFPEREALLGTLDRLIALHMELYTDTISAKREVAYGKLDADDLQQLFRAFRAILTPMAGIKTIIGVFDAQDSELPAGQASDGNIQGTVSQQRALQHYWSKVMTVLHGPLTEITQVIDEGLQHAAIVLEYLPNQVTQTDVESQKPGSPTFADYLGRKIQSFQGQRSEHLRTWAIEYAAQNKATSATQIATAGGEHLSVVLHVEHLISSIAKAVHALVTFADSKRTDGTMAGKRLVFPRPRHFSTKLGHSASAHWDLTLETSEDAGIEETVSGEKTNIRHRGKDPRHLPPINAWERYTNHLRAVPKLLRSKEATFGLRMALAAFSVGIMAFLEKTWTFYYQQRLIWPLIVILVAMNVSSGESTFKLAAQAMGATVAMVISYICWYIVDGKPAGVLVFTWLAFFALSYGFIKVPKFFAVWLCILVPVVAVIGTSLQSQKLGHAAVVASGQEDYPVYLSAPYRLLTVLAGCGISYFWTCFPYPITDRGLLAEKLGDFMFLLAKFQDCGHAIASLKMRGLEGDMLIETSPGRRLEKAQYRLFNQIMTLIPPLRMHALFQKFDLPIGGRFPIDTYMAIMKEATSIMNYTNLLIHSSRSWQLPPGSSTGSLESPALLASVSANSHAMTSILTLLSASVRNGTPLPPGFQAPPRVDFSSLWQRLSVDFKSSDPAEVDEKEEDAFRAWATMQMVGDMTNSALARMVVHVRDLIGEVDYDLKDEVS</sequence>
<evidence type="ECO:0000313" key="1">
    <source>
        <dbReference type="EMBL" id="RAH73279.1"/>
    </source>
</evidence>